<protein>
    <recommendedName>
        <fullName evidence="1">Transposable element P transposase-like GTP-binding insertion domain-containing protein</fullName>
    </recommendedName>
</protein>
<dbReference type="InterPro" id="IPR048366">
    <property type="entry name" value="TNP-like_GBD"/>
</dbReference>
<evidence type="ECO:0000313" key="3">
    <source>
        <dbReference type="Proteomes" id="UP001151699"/>
    </source>
</evidence>
<dbReference type="OrthoDB" id="7764381at2759"/>
<keyword evidence="3" id="KW-1185">Reference proteome</keyword>
<evidence type="ECO:0000259" key="1">
    <source>
        <dbReference type="Pfam" id="PF21788"/>
    </source>
</evidence>
<evidence type="ECO:0000313" key="2">
    <source>
        <dbReference type="EMBL" id="KAJ6636967.1"/>
    </source>
</evidence>
<dbReference type="Pfam" id="PF21788">
    <property type="entry name" value="TNP-like_GBD"/>
    <property type="match status" value="1"/>
</dbReference>
<name>A0A9Q0MS08_9DIPT</name>
<sequence>MKKICKRHFLPGDYFIHANGSSRLKFDAVPSQNLPNPIWLEHNYMNRHLGEKPKVFKPAKIPKPRKAPKNTGQKSVSKITILELKKQLMMKDKTITSLSKKMRFKVRQIMQLRKKLKSSKMTKKNAMNFIEDVFAGNEEIIMFFDMQFKNGSVCDQAPNNVSTINSLMNSDSDTRCRANSGQLLSYKLSNATVIHCFDTPHLLKGTRNNLITKDLRHSVFNRWSSSNVDTNSSKRSKQLVASWKDVIEMYELHLKGNRRLLRKITPEHIKPEKQKMKVSVACQVFSQTYGKVMLECSDKEQLSYDCSGTAQILTFFNDFFDSLNGSSTKNDNELKSAVSENSVHFRFWDYALLMLSRMKFADKKTGQGTNRTKNVENWMSTIRGYQI</sequence>
<comment type="caution">
    <text evidence="2">The sequence shown here is derived from an EMBL/GenBank/DDBJ whole genome shotgun (WGS) entry which is preliminary data.</text>
</comment>
<dbReference type="EMBL" id="WJQU01000003">
    <property type="protein sequence ID" value="KAJ6636967.1"/>
    <property type="molecule type" value="Genomic_DNA"/>
</dbReference>
<feature type="domain" description="Transposable element P transposase-like GTP-binding insertion" evidence="1">
    <location>
        <begin position="235"/>
        <end position="331"/>
    </location>
</feature>
<dbReference type="Proteomes" id="UP001151699">
    <property type="component" value="Chromosome X"/>
</dbReference>
<proteinExistence type="predicted"/>
<gene>
    <name evidence="2" type="ORF">Bhyg_09693</name>
</gene>
<dbReference type="AlphaFoldDB" id="A0A9Q0MS08"/>
<reference evidence="2" key="1">
    <citation type="submission" date="2022-07" db="EMBL/GenBank/DDBJ databases">
        <authorList>
            <person name="Trinca V."/>
            <person name="Uliana J.V.C."/>
            <person name="Torres T.T."/>
            <person name="Ward R.J."/>
            <person name="Monesi N."/>
        </authorList>
    </citation>
    <scope>NUCLEOTIDE SEQUENCE</scope>
    <source>
        <strain evidence="2">HSMRA1968</strain>
        <tissue evidence="2">Whole embryos</tissue>
    </source>
</reference>
<accession>A0A9Q0MS08</accession>
<organism evidence="2 3">
    <name type="scientific">Pseudolycoriella hygida</name>
    <dbReference type="NCBI Taxonomy" id="35572"/>
    <lineage>
        <taxon>Eukaryota</taxon>
        <taxon>Metazoa</taxon>
        <taxon>Ecdysozoa</taxon>
        <taxon>Arthropoda</taxon>
        <taxon>Hexapoda</taxon>
        <taxon>Insecta</taxon>
        <taxon>Pterygota</taxon>
        <taxon>Neoptera</taxon>
        <taxon>Endopterygota</taxon>
        <taxon>Diptera</taxon>
        <taxon>Nematocera</taxon>
        <taxon>Sciaroidea</taxon>
        <taxon>Sciaridae</taxon>
        <taxon>Pseudolycoriella</taxon>
    </lineage>
</organism>